<accession>A0A8J2RRR3</accession>
<evidence type="ECO:0000256" key="5">
    <source>
        <dbReference type="SAM" id="Coils"/>
    </source>
</evidence>
<sequence length="969" mass="110906">MFNIRNLVSRISQAKDGDASETSSNRSRTLSQVSSVYADEGSVPIEAEGFLCPTCMAAFPSADNLQSHYETEHLEPGANYLCPVCKARLDNAAELELHFSVHHSASSAGRAAGDTDVLMQEINSLTSSLNEERWNSEELHKEIGQLKSLLKAQGSGEEHLMYQQQLQGLSETKSLLTSEVVLLRKQLAEALETTLNLKQGREKLEEKTARHSQTVVQLQASLDENAGLIAALRENIKDLESQLAHKSTMDDTEVLKKELASVQRLMDDLATAKERELTDLQKQLEDLQSDHEALKNRRNSSSEIIADVQPLEPTADGDLLVRLQQLEAENLRLENELTRQKEETNEVRRFFSDKSDQLLSMQHMREETDVCVGQLRQEVTSLQEMLNQARHQAEGQVSEKEDELMRFKLDLSKHQQQVDELEGKCRSLQQSNDKLINSLSQKEREVEELNQSQHQMTVKMTQFEETITRLEQERTELLATIEKGEGFDAAIQQIQQDNARLQEELGASKSTISSMENQHKVKAEEWMAGENRLKEDNMKLREQLSNLTKELEGTQNQQTHLQKLFDEANTEIKDWQVKCHTLESDKSVVEEHSRLQVSQLSEKNSELTKLHSELRGAREEISQKDKQSKELESKLEQVQGHVEKLEKTISTLETELGQLKSTHQENVKQLDQLQTQLTDKTNIIHRLEERVTELEPLSEAVEQEKLRRIKEKAEWGEHEQLLRGEKESLATLSTHLQEQLDEQKTEHRIHSQRLKNESEGLLKDKSQLIEQLNAAKEVRAKESSAWQEKQMNLEEEIKTLRGNLSVLEDLSATRYQRCEELQASAEKYHTLKIELETRVALLEEGKTELQNSCNQWENEVDRLKFNAAELRRRLEDSQAALHELGRENQSLQMENAKLQGRKWADDSEVNDCLSCQKGFNLTVRKHHCRNCGQIFCNECSSKSTAVGNSRKPVRVCDSCFKELTINSPR</sequence>
<evidence type="ECO:0000313" key="9">
    <source>
        <dbReference type="Proteomes" id="UP000789390"/>
    </source>
</evidence>
<keyword evidence="3" id="KW-0862">Zinc</keyword>
<dbReference type="InterPro" id="IPR000306">
    <property type="entry name" value="Znf_FYVE"/>
</dbReference>
<feature type="coiled-coil region" evidence="5">
    <location>
        <begin position="600"/>
        <end position="690"/>
    </location>
</feature>
<evidence type="ECO:0000256" key="1">
    <source>
        <dbReference type="ARBA" id="ARBA00022723"/>
    </source>
</evidence>
<evidence type="ECO:0000256" key="2">
    <source>
        <dbReference type="ARBA" id="ARBA00022771"/>
    </source>
</evidence>
<dbReference type="SUPFAM" id="SSF57903">
    <property type="entry name" value="FYVE/PHD zinc finger"/>
    <property type="match status" value="1"/>
</dbReference>
<dbReference type="PANTHER" id="PTHR23164">
    <property type="entry name" value="EARLY ENDOSOME ANTIGEN 1"/>
    <property type="match status" value="1"/>
</dbReference>
<dbReference type="InterPro" id="IPR013083">
    <property type="entry name" value="Znf_RING/FYVE/PHD"/>
</dbReference>
<evidence type="ECO:0000256" key="3">
    <source>
        <dbReference type="ARBA" id="ARBA00022833"/>
    </source>
</evidence>
<dbReference type="Gene3D" id="1.10.287.1490">
    <property type="match status" value="2"/>
</dbReference>
<dbReference type="Gene3D" id="3.30.40.10">
    <property type="entry name" value="Zinc/RING finger domain, C3HC4 (zinc finger)"/>
    <property type="match status" value="1"/>
</dbReference>
<dbReference type="PROSITE" id="PS50178">
    <property type="entry name" value="ZF_FYVE"/>
    <property type="match status" value="1"/>
</dbReference>
<keyword evidence="9" id="KW-1185">Reference proteome</keyword>
<organism evidence="8 9">
    <name type="scientific">Daphnia galeata</name>
    <dbReference type="NCBI Taxonomy" id="27404"/>
    <lineage>
        <taxon>Eukaryota</taxon>
        <taxon>Metazoa</taxon>
        <taxon>Ecdysozoa</taxon>
        <taxon>Arthropoda</taxon>
        <taxon>Crustacea</taxon>
        <taxon>Branchiopoda</taxon>
        <taxon>Diplostraca</taxon>
        <taxon>Cladocera</taxon>
        <taxon>Anomopoda</taxon>
        <taxon>Daphniidae</taxon>
        <taxon>Daphnia</taxon>
    </lineage>
</organism>
<dbReference type="PROSITE" id="PS50157">
    <property type="entry name" value="ZINC_FINGER_C2H2_2"/>
    <property type="match status" value="1"/>
</dbReference>
<reference evidence="8" key="1">
    <citation type="submission" date="2021-11" db="EMBL/GenBank/DDBJ databases">
        <authorList>
            <person name="Schell T."/>
        </authorList>
    </citation>
    <scope>NUCLEOTIDE SEQUENCE</scope>
    <source>
        <strain evidence="8">M5</strain>
    </source>
</reference>
<feature type="coiled-coil region" evidence="5">
    <location>
        <begin position="839"/>
        <end position="901"/>
    </location>
</feature>
<dbReference type="GO" id="GO:0005769">
    <property type="term" value="C:early endosome"/>
    <property type="evidence" value="ECO:0007669"/>
    <property type="project" value="TreeGrafter"/>
</dbReference>
<protein>
    <recommendedName>
        <fullName evidence="10">Early endosome antigen 1</fullName>
    </recommendedName>
</protein>
<dbReference type="InterPro" id="IPR013087">
    <property type="entry name" value="Znf_C2H2_type"/>
</dbReference>
<dbReference type="GO" id="GO:0008270">
    <property type="term" value="F:zinc ion binding"/>
    <property type="evidence" value="ECO:0007669"/>
    <property type="project" value="UniProtKB-KW"/>
</dbReference>
<dbReference type="CDD" id="cd15730">
    <property type="entry name" value="FYVE_EEA1"/>
    <property type="match status" value="1"/>
</dbReference>
<evidence type="ECO:0000256" key="4">
    <source>
        <dbReference type="PROSITE-ProRule" id="PRU00042"/>
    </source>
</evidence>
<evidence type="ECO:0000259" key="6">
    <source>
        <dbReference type="PROSITE" id="PS50157"/>
    </source>
</evidence>
<evidence type="ECO:0000259" key="7">
    <source>
        <dbReference type="PROSITE" id="PS50178"/>
    </source>
</evidence>
<dbReference type="SMART" id="SM00064">
    <property type="entry name" value="FYVE"/>
    <property type="match status" value="1"/>
</dbReference>
<feature type="coiled-coil region" evidence="5">
    <location>
        <begin position="372"/>
        <end position="564"/>
    </location>
</feature>
<dbReference type="PROSITE" id="PS00028">
    <property type="entry name" value="ZINC_FINGER_C2H2_1"/>
    <property type="match status" value="2"/>
</dbReference>
<dbReference type="InterPro" id="IPR017455">
    <property type="entry name" value="Znf_FYVE-rel"/>
</dbReference>
<dbReference type="PANTHER" id="PTHR23164:SF30">
    <property type="entry name" value="EARLY ENDOSOME ANTIGEN 1"/>
    <property type="match status" value="1"/>
</dbReference>
<dbReference type="EMBL" id="CAKKLH010000061">
    <property type="protein sequence ID" value="CAH0101587.1"/>
    <property type="molecule type" value="Genomic_DNA"/>
</dbReference>
<name>A0A8J2RRR3_9CRUS</name>
<dbReference type="Gene3D" id="1.20.5.390">
    <property type="entry name" value="L1 transposable element, trimerization domain"/>
    <property type="match status" value="1"/>
</dbReference>
<dbReference type="InterPro" id="IPR011011">
    <property type="entry name" value="Znf_FYVE_PHD"/>
</dbReference>
<dbReference type="GO" id="GO:0005545">
    <property type="term" value="F:1-phosphatidylinositol binding"/>
    <property type="evidence" value="ECO:0007669"/>
    <property type="project" value="TreeGrafter"/>
</dbReference>
<dbReference type="Gene3D" id="3.30.160.60">
    <property type="entry name" value="Classic Zinc Finger"/>
    <property type="match status" value="1"/>
</dbReference>
<dbReference type="GO" id="GO:0006897">
    <property type="term" value="P:endocytosis"/>
    <property type="evidence" value="ECO:0007669"/>
    <property type="project" value="TreeGrafter"/>
</dbReference>
<dbReference type="Proteomes" id="UP000789390">
    <property type="component" value="Unassembled WGS sequence"/>
</dbReference>
<proteinExistence type="predicted"/>
<dbReference type="OrthoDB" id="10018316at2759"/>
<comment type="caution">
    <text evidence="8">The sequence shown here is derived from an EMBL/GenBank/DDBJ whole genome shotgun (WGS) entry which is preliminary data.</text>
</comment>
<dbReference type="AlphaFoldDB" id="A0A8J2RRR3"/>
<dbReference type="SMART" id="SM00355">
    <property type="entry name" value="ZnF_C2H2"/>
    <property type="match status" value="2"/>
</dbReference>
<keyword evidence="2 4" id="KW-0863">Zinc-finger</keyword>
<keyword evidence="1" id="KW-0479">Metal-binding</keyword>
<feature type="coiled-coil region" evidence="5">
    <location>
        <begin position="751"/>
        <end position="810"/>
    </location>
</feature>
<evidence type="ECO:0008006" key="10">
    <source>
        <dbReference type="Google" id="ProtNLM"/>
    </source>
</evidence>
<dbReference type="Pfam" id="PF05605">
    <property type="entry name" value="zf-Di19"/>
    <property type="match status" value="1"/>
</dbReference>
<feature type="coiled-coil region" evidence="5">
    <location>
        <begin position="187"/>
        <end position="343"/>
    </location>
</feature>
<evidence type="ECO:0000313" key="8">
    <source>
        <dbReference type="EMBL" id="CAH0101587.1"/>
    </source>
</evidence>
<dbReference type="SUPFAM" id="SSF69979">
    <property type="entry name" value="Eea1 homodimerisation domain"/>
    <property type="match status" value="1"/>
</dbReference>
<dbReference type="InterPro" id="IPR008598">
    <property type="entry name" value="Di19_Zn-bd"/>
</dbReference>
<feature type="domain" description="C2H2-type" evidence="6">
    <location>
        <begin position="50"/>
        <end position="73"/>
    </location>
</feature>
<keyword evidence="5" id="KW-0175">Coiled coil</keyword>
<feature type="domain" description="FYVE-type" evidence="7">
    <location>
        <begin position="906"/>
        <end position="964"/>
    </location>
</feature>
<dbReference type="Pfam" id="PF01363">
    <property type="entry name" value="FYVE"/>
    <property type="match status" value="1"/>
</dbReference>
<gene>
    <name evidence="8" type="ORF">DGAL_LOCUS3922</name>
</gene>